<dbReference type="GO" id="GO:0008982">
    <property type="term" value="F:protein-N(PI)-phosphohistidine-sugar phosphotransferase activity"/>
    <property type="evidence" value="ECO:0007669"/>
    <property type="project" value="UniProtKB-UniRule"/>
</dbReference>
<feature type="domain" description="PTS EIIC type-3" evidence="10">
    <location>
        <begin position="38"/>
        <end position="442"/>
    </location>
</feature>
<evidence type="ECO:0000313" key="12">
    <source>
        <dbReference type="Proteomes" id="UP000051859"/>
    </source>
</evidence>
<name>A0A0R2L406_9LACO</name>
<keyword evidence="7 8" id="KW-0472">Membrane</keyword>
<feature type="transmembrane region" description="Helical" evidence="9">
    <location>
        <begin position="237"/>
        <end position="260"/>
    </location>
</feature>
<dbReference type="PANTHER" id="PTHR33989">
    <property type="match status" value="1"/>
</dbReference>
<feature type="transmembrane region" description="Helical" evidence="9">
    <location>
        <begin position="62"/>
        <end position="83"/>
    </location>
</feature>
<proteinExistence type="predicted"/>
<reference evidence="11 12" key="1">
    <citation type="journal article" date="2015" name="Genome Announc.">
        <title>Expanding the biotechnology potential of lactobacilli through comparative genomics of 213 strains and associated genera.</title>
        <authorList>
            <person name="Sun Z."/>
            <person name="Harris H.M."/>
            <person name="McCann A."/>
            <person name="Guo C."/>
            <person name="Argimon S."/>
            <person name="Zhang W."/>
            <person name="Yang X."/>
            <person name="Jeffery I.B."/>
            <person name="Cooney J.C."/>
            <person name="Kagawa T.F."/>
            <person name="Liu W."/>
            <person name="Song Y."/>
            <person name="Salvetti E."/>
            <person name="Wrobel A."/>
            <person name="Rasinkangas P."/>
            <person name="Parkhill J."/>
            <person name="Rea M.C."/>
            <person name="O'Sullivan O."/>
            <person name="Ritari J."/>
            <person name="Douillard F.P."/>
            <person name="Paul Ross R."/>
            <person name="Yang R."/>
            <person name="Briner A.E."/>
            <person name="Felis G.E."/>
            <person name="de Vos W.M."/>
            <person name="Barrangou R."/>
            <person name="Klaenhammer T.R."/>
            <person name="Caufield P.W."/>
            <person name="Cui Y."/>
            <person name="Zhang H."/>
            <person name="O'Toole P.W."/>
        </authorList>
    </citation>
    <scope>NUCLEOTIDE SEQUENCE [LARGE SCALE GENOMIC DNA]</scope>
    <source>
        <strain evidence="11 12">DSM 18001</strain>
    </source>
</reference>
<dbReference type="PATRIC" id="fig|331679.3.peg.469"/>
<feature type="transmembrane region" description="Helical" evidence="9">
    <location>
        <begin position="165"/>
        <end position="189"/>
    </location>
</feature>
<evidence type="ECO:0000256" key="5">
    <source>
        <dbReference type="ARBA" id="ARBA00022692"/>
    </source>
</evidence>
<dbReference type="GO" id="GO:0009401">
    <property type="term" value="P:phosphoenolpyruvate-dependent sugar phosphotransferase system"/>
    <property type="evidence" value="ECO:0007669"/>
    <property type="project" value="InterPro"/>
</dbReference>
<dbReference type="NCBIfam" id="TIGR00410">
    <property type="entry name" value="lacE"/>
    <property type="match status" value="1"/>
</dbReference>
<dbReference type="Pfam" id="PF02378">
    <property type="entry name" value="PTS_EIIC"/>
    <property type="match status" value="1"/>
</dbReference>
<dbReference type="InterPro" id="IPR051088">
    <property type="entry name" value="PTS_Sugar-EIIC/EIIB"/>
</dbReference>
<feature type="transmembrane region" description="Helical" evidence="9">
    <location>
        <begin position="135"/>
        <end position="153"/>
    </location>
</feature>
<keyword evidence="5 9" id="KW-0812">Transmembrane</keyword>
<dbReference type="InterPro" id="IPR004501">
    <property type="entry name" value="PTS_EIIC_3"/>
</dbReference>
<dbReference type="InterPro" id="IPR004796">
    <property type="entry name" value="PTS_IIC_cello"/>
</dbReference>
<evidence type="ECO:0000256" key="1">
    <source>
        <dbReference type="ARBA" id="ARBA00004651"/>
    </source>
</evidence>
<keyword evidence="6 9" id="KW-1133">Transmembrane helix</keyword>
<evidence type="ECO:0000313" key="11">
    <source>
        <dbReference type="EMBL" id="KRN93463.1"/>
    </source>
</evidence>
<keyword evidence="12" id="KW-1185">Reference proteome</keyword>
<accession>A0A0R2L406</accession>
<evidence type="ECO:0000256" key="7">
    <source>
        <dbReference type="ARBA" id="ARBA00023136"/>
    </source>
</evidence>
<comment type="caution">
    <text evidence="11">The sequence shown here is derived from an EMBL/GenBank/DDBJ whole genome shotgun (WGS) entry which is preliminary data.</text>
</comment>
<dbReference type="GO" id="GO:1901264">
    <property type="term" value="P:carbohydrate derivative transport"/>
    <property type="evidence" value="ECO:0007669"/>
    <property type="project" value="TreeGrafter"/>
</dbReference>
<dbReference type="PROSITE" id="PS51105">
    <property type="entry name" value="PTS_EIIC_TYPE_3"/>
    <property type="match status" value="1"/>
</dbReference>
<dbReference type="GO" id="GO:0005886">
    <property type="term" value="C:plasma membrane"/>
    <property type="evidence" value="ECO:0007669"/>
    <property type="project" value="UniProtKB-SubCell"/>
</dbReference>
<gene>
    <name evidence="11" type="ORF">IV81_GL000463</name>
</gene>
<evidence type="ECO:0000256" key="4">
    <source>
        <dbReference type="ARBA" id="ARBA00022597"/>
    </source>
</evidence>
<evidence type="ECO:0000256" key="9">
    <source>
        <dbReference type="SAM" id="Phobius"/>
    </source>
</evidence>
<dbReference type="AlphaFoldDB" id="A0A0R2L406"/>
<dbReference type="STRING" id="331679.IV81_GL000463"/>
<keyword evidence="4 8" id="KW-0762">Sugar transport</keyword>
<dbReference type="Proteomes" id="UP000051859">
    <property type="component" value="Unassembled WGS sequence"/>
</dbReference>
<keyword evidence="3 8" id="KW-1003">Cell membrane</keyword>
<dbReference type="PANTHER" id="PTHR33989:SF11">
    <property type="entry name" value="LICHENAN PERMEASE IIC COMPONENT"/>
    <property type="match status" value="1"/>
</dbReference>
<feature type="transmembrane region" description="Helical" evidence="9">
    <location>
        <begin position="103"/>
        <end position="123"/>
    </location>
</feature>
<evidence type="ECO:0000259" key="10">
    <source>
        <dbReference type="PROSITE" id="PS51105"/>
    </source>
</evidence>
<feature type="transmembrane region" description="Helical" evidence="9">
    <location>
        <begin position="267"/>
        <end position="289"/>
    </location>
</feature>
<feature type="transmembrane region" description="Helical" evidence="9">
    <location>
        <begin position="367"/>
        <end position="392"/>
    </location>
</feature>
<comment type="function">
    <text evidence="8">The phosphoenolpyruvate-dependent sugar phosphotransferase system (PTS), a major carbohydrate active -transport system, catalyzes the phosphorylation of incoming sugar substrates concomitant with their translocation across the cell membrane.</text>
</comment>
<evidence type="ECO:0000256" key="2">
    <source>
        <dbReference type="ARBA" id="ARBA00022448"/>
    </source>
</evidence>
<protein>
    <recommendedName>
        <fullName evidence="8">Permease IIC component</fullName>
    </recommendedName>
</protein>
<sequence length="464" mass="50305">MRWYINYFVVLIVVEGVNQIYNFREVFVMSDNNKTNSFADKLMPIAGKVASSRHLVALRDGFALVMPLIIIGSVFMIISQFPIPAYLNFMTSLFGTDWQNTVGWATNATFSIIGMVAVIGISYELAKSYEGIDALSASMVSLGAFMLTIPLNVDKAGATWVPLSQLGSLGLFEALLIGLFVTDAFVWMIHKDWQFKMPDTVPPAVGHAFSSLIPGFIIILGMWLLRLGVAFTSFKTIPNVITVIVAQPLNAVGGSIFGALVAEFFVVFLWLFGIHGSNIVGGIMAPIWLGKMTENADAVKAHKAAPNIVTQQFFDNFVHFGGAGETLSLALMMMFLAKSENLSAIGKLAGVPGLFNINEPIIFGFPIVLNPVIAIPFVLVPLISVITTYYAMKFGLVAKPLGVAVPWTTPPLISGYLATGKLSGAVIQLVNLAIGGLIYYPFFKIADREALKQEAAKRAEMAKN</sequence>
<evidence type="ECO:0000256" key="6">
    <source>
        <dbReference type="ARBA" id="ARBA00022989"/>
    </source>
</evidence>
<feature type="transmembrane region" description="Helical" evidence="9">
    <location>
        <begin position="201"/>
        <end position="225"/>
    </location>
</feature>
<dbReference type="InterPro" id="IPR003352">
    <property type="entry name" value="PTS_EIIC"/>
</dbReference>
<dbReference type="NCBIfam" id="TIGR00359">
    <property type="entry name" value="cello_pts_IIC"/>
    <property type="match status" value="1"/>
</dbReference>
<comment type="subcellular location">
    <subcellularLocation>
        <location evidence="1">Cell membrane</location>
        <topology evidence="1">Multi-pass membrane protein</topology>
    </subcellularLocation>
</comment>
<dbReference type="EMBL" id="JQBX01000014">
    <property type="protein sequence ID" value="KRN93463.1"/>
    <property type="molecule type" value="Genomic_DNA"/>
</dbReference>
<evidence type="ECO:0000256" key="3">
    <source>
        <dbReference type="ARBA" id="ARBA00022475"/>
    </source>
</evidence>
<organism evidence="11 12">
    <name type="scientific">Pediococcus stilesii</name>
    <dbReference type="NCBI Taxonomy" id="331679"/>
    <lineage>
        <taxon>Bacteria</taxon>
        <taxon>Bacillati</taxon>
        <taxon>Bacillota</taxon>
        <taxon>Bacilli</taxon>
        <taxon>Lactobacillales</taxon>
        <taxon>Lactobacillaceae</taxon>
        <taxon>Pediococcus</taxon>
    </lineage>
</organism>
<keyword evidence="2 8" id="KW-0813">Transport</keyword>
<evidence type="ECO:0000256" key="8">
    <source>
        <dbReference type="PIRNR" id="PIRNR006351"/>
    </source>
</evidence>
<feature type="transmembrane region" description="Helical" evidence="9">
    <location>
        <begin position="422"/>
        <end position="443"/>
    </location>
</feature>
<dbReference type="PIRSF" id="PIRSF006351">
    <property type="entry name" value="PTS_EIIC-Cellobiose"/>
    <property type="match status" value="1"/>
</dbReference>